<proteinExistence type="predicted"/>
<organism evidence="1 2">
    <name type="scientific">Bacillus velezensis</name>
    <dbReference type="NCBI Taxonomy" id="492670"/>
    <lineage>
        <taxon>Bacteria</taxon>
        <taxon>Bacillati</taxon>
        <taxon>Bacillota</taxon>
        <taxon>Bacilli</taxon>
        <taxon>Bacillales</taxon>
        <taxon>Bacillaceae</taxon>
        <taxon>Bacillus</taxon>
        <taxon>Bacillus amyloliquefaciens group</taxon>
    </lineage>
</organism>
<dbReference type="EMBL" id="CP063687">
    <property type="protein sequence ID" value="QOY25407.1"/>
    <property type="molecule type" value="Genomic_DNA"/>
</dbReference>
<accession>A0A235BIN3</accession>
<dbReference type="KEGG" id="bmp:NG74_01276"/>
<name>A0A235BIN3_BACVE</name>
<dbReference type="RefSeq" id="WP_014417518.1">
    <property type="nucleotide sequence ID" value="NZ_AP024501.1"/>
</dbReference>
<reference evidence="2" key="1">
    <citation type="submission" date="2020-10" db="EMBL/GenBank/DDBJ databases">
        <title>Complete genome sequence of Bacillus velezensis NST6.</title>
        <authorList>
            <person name="Choi J."/>
        </authorList>
    </citation>
    <scope>NUCLEOTIDE SEQUENCE [LARGE SCALE GENOMIC DNA]</scope>
    <source>
        <strain evidence="2">NST6</strain>
    </source>
</reference>
<evidence type="ECO:0000313" key="1">
    <source>
        <dbReference type="EMBL" id="QOY25407.1"/>
    </source>
</evidence>
<evidence type="ECO:0000313" key="2">
    <source>
        <dbReference type="Proteomes" id="UP000587477"/>
    </source>
</evidence>
<dbReference type="STRING" id="1155777.BANAU_1186"/>
<accession>A0A2D3DMN9</accession>
<dbReference type="Proteomes" id="UP000587477">
    <property type="component" value="Chromosome"/>
</dbReference>
<gene>
    <name evidence="1" type="ORF">BACVE_000335</name>
</gene>
<dbReference type="AlphaFoldDB" id="A0A235BIN3"/>
<protein>
    <submittedName>
        <fullName evidence="1">Uncharacterized protein</fullName>
    </submittedName>
</protein>
<sequence length="59" mass="6688">MQPIIIRFSSNPADQRCLGKAGGSISFTACGLPVFRFDNRLQYERYISLKKNGDVQYES</sequence>